<feature type="transmembrane region" description="Helical" evidence="1">
    <location>
        <begin position="320"/>
        <end position="344"/>
    </location>
</feature>
<evidence type="ECO:0000313" key="2">
    <source>
        <dbReference type="EMBL" id="UUX33750.1"/>
    </source>
</evidence>
<protein>
    <submittedName>
        <fullName evidence="2">MATE family efflux transporter</fullName>
    </submittedName>
</protein>
<dbReference type="PANTHER" id="PTHR42925">
    <property type="entry name" value="MULTIDRUG AND TOXIN EFFLUX PROTEIN MATE FAMILY"/>
    <property type="match status" value="1"/>
</dbReference>
<organism evidence="2 3">
    <name type="scientific">Fundicoccus culcitae</name>
    <dbReference type="NCBI Taxonomy" id="2969821"/>
    <lineage>
        <taxon>Bacteria</taxon>
        <taxon>Bacillati</taxon>
        <taxon>Bacillota</taxon>
        <taxon>Bacilli</taxon>
        <taxon>Lactobacillales</taxon>
        <taxon>Aerococcaceae</taxon>
        <taxon>Fundicoccus</taxon>
    </lineage>
</organism>
<dbReference type="EMBL" id="CP102453">
    <property type="protein sequence ID" value="UUX33750.1"/>
    <property type="molecule type" value="Genomic_DNA"/>
</dbReference>
<feature type="transmembrane region" description="Helical" evidence="1">
    <location>
        <begin position="12"/>
        <end position="34"/>
    </location>
</feature>
<keyword evidence="1" id="KW-0472">Membrane</keyword>
<sequence length="453" mass="49938">MNYEVKSTYQRFISLFLPLMVEHIFIMLIGNVNVVLLSYYDDTAVTVTGIADQLLSIGTMAMGIVSLGSTILFLQNAEKEKLNYVQGVARQTLVLNISLGLFLFAVAAFAGEYLITMMQTPSNLSDLTNQYLRIMSFSLLFQGITSSVSALLRSFGQVKYAMFLSILNTIISIIGNALVILTPWNLLGGGVIGVANATVMTRLIGAALSGYAVYRYLPMIWKNLFTFKIEELSIIKQILALGIPSGMENVAYNIYQTIITAIITSMGAASLNAKIYTQTATAVVFTLSVAAGQALQILLGEFLRQNDTGKVKYFAKRITLAFVLIGAIINIIIALLGPFVINIFTTDPAIIELMRVLLWLNVLYDPLRSANEILIASLQVTGDVRYPVIVGIVVIYLITIPFSFLFGSVLGLGLIAVWWIFILDEGIRAFSMYRRLNGNQWVGRYMKEGVVNE</sequence>
<feature type="transmembrane region" description="Helical" evidence="1">
    <location>
        <begin position="388"/>
        <end position="421"/>
    </location>
</feature>
<keyword evidence="1" id="KW-1133">Transmembrane helix</keyword>
<accession>A0ABY5P5U6</accession>
<feature type="transmembrane region" description="Helical" evidence="1">
    <location>
        <begin position="250"/>
        <end position="269"/>
    </location>
</feature>
<feature type="transmembrane region" description="Helical" evidence="1">
    <location>
        <begin position="54"/>
        <end position="73"/>
    </location>
</feature>
<dbReference type="CDD" id="cd13134">
    <property type="entry name" value="MATE_like_8"/>
    <property type="match status" value="1"/>
</dbReference>
<evidence type="ECO:0000313" key="3">
    <source>
        <dbReference type="Proteomes" id="UP001315967"/>
    </source>
</evidence>
<dbReference type="PANTHER" id="PTHR42925:SF1">
    <property type="entry name" value="VIRULENCE FACTOR MVIN"/>
    <property type="match status" value="1"/>
</dbReference>
<gene>
    <name evidence="2" type="ORF">NRE15_12795</name>
</gene>
<dbReference type="Pfam" id="PF01554">
    <property type="entry name" value="MatE"/>
    <property type="match status" value="2"/>
</dbReference>
<feature type="transmembrane region" description="Helical" evidence="1">
    <location>
        <begin position="275"/>
        <end position="299"/>
    </location>
</feature>
<feature type="transmembrane region" description="Helical" evidence="1">
    <location>
        <begin position="131"/>
        <end position="152"/>
    </location>
</feature>
<proteinExistence type="predicted"/>
<feature type="transmembrane region" description="Helical" evidence="1">
    <location>
        <begin position="164"/>
        <end position="184"/>
    </location>
</feature>
<reference evidence="2 3" key="1">
    <citation type="submission" date="2022-08" db="EMBL/GenBank/DDBJ databases">
        <title>Aerococcaceae sp. nov isolated from spoiled eye mask.</title>
        <authorList>
            <person name="Zhou G."/>
            <person name="Xie X.-B."/>
            <person name="Shi Q.-S."/>
            <person name="Wang Y.-S."/>
            <person name="Wen X."/>
            <person name="Peng H."/>
            <person name="Yang X.-J."/>
            <person name="Tao H.-B."/>
            <person name="Huang X.-M."/>
        </authorList>
    </citation>
    <scope>NUCLEOTIDE SEQUENCE [LARGE SCALE GENOMIC DNA]</scope>
    <source>
        <strain evidence="3">DM20194951</strain>
    </source>
</reference>
<dbReference type="Proteomes" id="UP001315967">
    <property type="component" value="Chromosome"/>
</dbReference>
<dbReference type="InterPro" id="IPR047135">
    <property type="entry name" value="YsiQ"/>
</dbReference>
<keyword evidence="3" id="KW-1185">Reference proteome</keyword>
<name>A0ABY5P5U6_9LACT</name>
<keyword evidence="1" id="KW-0812">Transmembrane</keyword>
<dbReference type="RefSeq" id="WP_313793253.1">
    <property type="nucleotide sequence ID" value="NZ_CP102453.1"/>
</dbReference>
<feature type="transmembrane region" description="Helical" evidence="1">
    <location>
        <begin position="190"/>
        <end position="214"/>
    </location>
</feature>
<evidence type="ECO:0000256" key="1">
    <source>
        <dbReference type="SAM" id="Phobius"/>
    </source>
</evidence>
<feature type="transmembrane region" description="Helical" evidence="1">
    <location>
        <begin position="93"/>
        <end position="111"/>
    </location>
</feature>
<dbReference type="InterPro" id="IPR002528">
    <property type="entry name" value="MATE_fam"/>
</dbReference>